<protein>
    <submittedName>
        <fullName evidence="1">Uncharacterized protein</fullName>
    </submittedName>
</protein>
<name>A0ACB8W9W4_9TELE</name>
<proteinExistence type="predicted"/>
<sequence length="343" mass="37504">MASSRQRSGNKTGEDAGLYIHKVVEGQSPLPLGSAARRKRLRSAGEDGEEARSCASRPNPEGSLSAGELSRYGKPEEEEEELQRLCQRCHIMTSQLNRQAAALTDAAALKVWYGNSTAAGPQTPTESGENGREDRPGAAALSAGHLPPQSPQESLQHHQRPLPPPAHTPQSSALWQEDPAYASFLFDKLQRLQWPRRGRHASVDARCDFCGASFHHLRRLALRRALGVSREMAPRPAAPGVHPPTAASMRPASESSWADELPVKQQRWSYEEQQGGGAMWGWGGVQSTYLCGGGAKRLATVTPLPPNAEHYLEGVWRVSCCRPEHQKTMVGREGQTRKSVSLY</sequence>
<dbReference type="Proteomes" id="UP000831701">
    <property type="component" value="Chromosome 13"/>
</dbReference>
<organism evidence="1 2">
    <name type="scientific">Scortum barcoo</name>
    <name type="common">barcoo grunter</name>
    <dbReference type="NCBI Taxonomy" id="214431"/>
    <lineage>
        <taxon>Eukaryota</taxon>
        <taxon>Metazoa</taxon>
        <taxon>Chordata</taxon>
        <taxon>Craniata</taxon>
        <taxon>Vertebrata</taxon>
        <taxon>Euteleostomi</taxon>
        <taxon>Actinopterygii</taxon>
        <taxon>Neopterygii</taxon>
        <taxon>Teleostei</taxon>
        <taxon>Neoteleostei</taxon>
        <taxon>Acanthomorphata</taxon>
        <taxon>Eupercaria</taxon>
        <taxon>Centrarchiformes</taxon>
        <taxon>Terapontoidei</taxon>
        <taxon>Terapontidae</taxon>
        <taxon>Scortum</taxon>
    </lineage>
</organism>
<gene>
    <name evidence="1" type="ORF">L3Q82_011464</name>
</gene>
<evidence type="ECO:0000313" key="1">
    <source>
        <dbReference type="EMBL" id="KAI3364691.1"/>
    </source>
</evidence>
<evidence type="ECO:0000313" key="2">
    <source>
        <dbReference type="Proteomes" id="UP000831701"/>
    </source>
</evidence>
<dbReference type="EMBL" id="CM041543">
    <property type="protein sequence ID" value="KAI3364691.1"/>
    <property type="molecule type" value="Genomic_DNA"/>
</dbReference>
<accession>A0ACB8W9W4</accession>
<comment type="caution">
    <text evidence="1">The sequence shown here is derived from an EMBL/GenBank/DDBJ whole genome shotgun (WGS) entry which is preliminary data.</text>
</comment>
<keyword evidence="2" id="KW-1185">Reference proteome</keyword>
<reference evidence="1" key="1">
    <citation type="submission" date="2022-04" db="EMBL/GenBank/DDBJ databases">
        <title>Jade perch genome.</title>
        <authorList>
            <person name="Chao B."/>
        </authorList>
    </citation>
    <scope>NUCLEOTIDE SEQUENCE</scope>
    <source>
        <strain evidence="1">CB-2022</strain>
    </source>
</reference>